<proteinExistence type="predicted"/>
<evidence type="ECO:0000256" key="1">
    <source>
        <dbReference type="SAM" id="MobiDB-lite"/>
    </source>
</evidence>
<accession>A0A6N2MGB1</accession>
<gene>
    <name evidence="2" type="ORF">SVIM_LOCUS369874</name>
</gene>
<evidence type="ECO:0000313" key="2">
    <source>
        <dbReference type="EMBL" id="VFU53308.1"/>
    </source>
</evidence>
<dbReference type="EMBL" id="CAADRP010001818">
    <property type="protein sequence ID" value="VFU53308.1"/>
    <property type="molecule type" value="Genomic_DNA"/>
</dbReference>
<sequence length="61" mass="7021">MDRKVTIFSANVHHKFTIARLQNKYGSRPHRRPTNALQRENMGHPVKESPGNIIPEHGPRP</sequence>
<name>A0A6N2MGB1_SALVM</name>
<organism evidence="2">
    <name type="scientific">Salix viminalis</name>
    <name type="common">Common osier</name>
    <name type="synonym">Basket willow</name>
    <dbReference type="NCBI Taxonomy" id="40686"/>
    <lineage>
        <taxon>Eukaryota</taxon>
        <taxon>Viridiplantae</taxon>
        <taxon>Streptophyta</taxon>
        <taxon>Embryophyta</taxon>
        <taxon>Tracheophyta</taxon>
        <taxon>Spermatophyta</taxon>
        <taxon>Magnoliopsida</taxon>
        <taxon>eudicotyledons</taxon>
        <taxon>Gunneridae</taxon>
        <taxon>Pentapetalae</taxon>
        <taxon>rosids</taxon>
        <taxon>fabids</taxon>
        <taxon>Malpighiales</taxon>
        <taxon>Salicaceae</taxon>
        <taxon>Saliceae</taxon>
        <taxon>Salix</taxon>
    </lineage>
</organism>
<feature type="region of interest" description="Disordered" evidence="1">
    <location>
        <begin position="23"/>
        <end position="61"/>
    </location>
</feature>
<protein>
    <submittedName>
        <fullName evidence="2">Uncharacterized protein</fullName>
    </submittedName>
</protein>
<dbReference type="AlphaFoldDB" id="A0A6N2MGB1"/>
<reference evidence="2" key="1">
    <citation type="submission" date="2019-03" db="EMBL/GenBank/DDBJ databases">
        <authorList>
            <person name="Mank J."/>
            <person name="Almeida P."/>
        </authorList>
    </citation>
    <scope>NUCLEOTIDE SEQUENCE</scope>
    <source>
        <strain evidence="2">78183</strain>
    </source>
</reference>